<evidence type="ECO:0000256" key="3">
    <source>
        <dbReference type="ARBA" id="ARBA00022692"/>
    </source>
</evidence>
<reference evidence="7 8" key="1">
    <citation type="submission" date="2019-06" db="EMBL/GenBank/DDBJ databases">
        <title>Psychrobacillus vulpis sp. nov., a new species isolated from feces of a red fox that inhabits in The Tablas de Daimiel Natural Park, Albacete, Spain.</title>
        <authorList>
            <person name="Rodriguez M."/>
            <person name="Reina J.C."/>
            <person name="Bejar V."/>
            <person name="Llamas I."/>
        </authorList>
    </citation>
    <scope>NUCLEOTIDE SEQUENCE [LARGE SCALE GENOMIC DNA]</scope>
    <source>
        <strain evidence="7 8">Z8</strain>
    </source>
</reference>
<evidence type="ECO:0000313" key="8">
    <source>
        <dbReference type="Proteomes" id="UP000316626"/>
    </source>
</evidence>
<dbReference type="Pfam" id="PF03073">
    <property type="entry name" value="TspO_MBR"/>
    <property type="match status" value="1"/>
</dbReference>
<dbReference type="GO" id="GO:0016020">
    <property type="term" value="C:membrane"/>
    <property type="evidence" value="ECO:0007669"/>
    <property type="project" value="UniProtKB-SubCell"/>
</dbReference>
<dbReference type="Gene3D" id="1.20.1260.100">
    <property type="entry name" value="TspO/MBR protein"/>
    <property type="match status" value="1"/>
</dbReference>
<evidence type="ECO:0000256" key="5">
    <source>
        <dbReference type="ARBA" id="ARBA00023136"/>
    </source>
</evidence>
<gene>
    <name evidence="7" type="ORF">FG384_12990</name>
</gene>
<dbReference type="RefSeq" id="WP_142643036.1">
    <property type="nucleotide sequence ID" value="NZ_VDGI01000014.1"/>
</dbReference>
<dbReference type="OrthoDB" id="5189031at2"/>
<feature type="transmembrane region" description="Helical" evidence="6">
    <location>
        <begin position="79"/>
        <end position="97"/>
    </location>
</feature>
<dbReference type="InterPro" id="IPR038330">
    <property type="entry name" value="TspO/MBR-related_sf"/>
</dbReference>
<sequence>MIKIILLIISLISTIMVHILANTLPINHHTTREIANRLPTFFTPANYVFSIWFAIYFLLACWIWYIWKEYRNDKLISMRQVLLFVGSSILNIVWIILWHYELFLLSFLDMFALVGILFLLYKIYSVEEQHWLKRLPISIYIGWMFIATFINIDYLLTYNEFSGWGITKSLWVVIYLTVATAIALHFRFHYSDPAIVLVFIWSFIGIAVHHLLNEMLITAASIFLSSVLVAGIFFIKKRKEVSDGL</sequence>
<dbReference type="PANTHER" id="PTHR33802:SF1">
    <property type="entry name" value="XK-RELATED PROTEIN"/>
    <property type="match status" value="1"/>
</dbReference>
<keyword evidence="4 6" id="KW-1133">Transmembrane helix</keyword>
<dbReference type="Proteomes" id="UP000316626">
    <property type="component" value="Unassembled WGS sequence"/>
</dbReference>
<evidence type="ECO:0000313" key="7">
    <source>
        <dbReference type="EMBL" id="TQR19339.1"/>
    </source>
</evidence>
<feature type="transmembrane region" description="Helical" evidence="6">
    <location>
        <begin position="47"/>
        <end position="67"/>
    </location>
</feature>
<dbReference type="InterPro" id="IPR004307">
    <property type="entry name" value="TspO_MBR"/>
</dbReference>
<keyword evidence="8" id="KW-1185">Reference proteome</keyword>
<dbReference type="PANTHER" id="PTHR33802">
    <property type="entry name" value="SI:CH211-161H7.5-RELATED"/>
    <property type="match status" value="1"/>
</dbReference>
<comment type="subcellular location">
    <subcellularLocation>
        <location evidence="1">Membrane</location>
        <topology evidence="1">Multi-pass membrane protein</topology>
    </subcellularLocation>
</comment>
<feature type="transmembrane region" description="Helical" evidence="6">
    <location>
        <begin position="169"/>
        <end position="186"/>
    </location>
</feature>
<comment type="caution">
    <text evidence="7">The sequence shown here is derived from an EMBL/GenBank/DDBJ whole genome shotgun (WGS) entry which is preliminary data.</text>
</comment>
<evidence type="ECO:0000256" key="1">
    <source>
        <dbReference type="ARBA" id="ARBA00004141"/>
    </source>
</evidence>
<accession>A0A544TPJ2</accession>
<proteinExistence type="inferred from homology"/>
<comment type="similarity">
    <text evidence="2">Belongs to the TspO/BZRP family.</text>
</comment>
<organism evidence="7 8">
    <name type="scientific">Psychrobacillus vulpis</name>
    <dbReference type="NCBI Taxonomy" id="2325572"/>
    <lineage>
        <taxon>Bacteria</taxon>
        <taxon>Bacillati</taxon>
        <taxon>Bacillota</taxon>
        <taxon>Bacilli</taxon>
        <taxon>Bacillales</taxon>
        <taxon>Bacillaceae</taxon>
        <taxon>Psychrobacillus</taxon>
    </lineage>
</organism>
<name>A0A544TPJ2_9BACI</name>
<feature type="transmembrane region" description="Helical" evidence="6">
    <location>
        <begin position="217"/>
        <end position="235"/>
    </location>
</feature>
<dbReference type="AlphaFoldDB" id="A0A544TPJ2"/>
<evidence type="ECO:0000256" key="4">
    <source>
        <dbReference type="ARBA" id="ARBA00022989"/>
    </source>
</evidence>
<feature type="transmembrane region" description="Helical" evidence="6">
    <location>
        <begin position="135"/>
        <end position="157"/>
    </location>
</feature>
<evidence type="ECO:0000256" key="6">
    <source>
        <dbReference type="SAM" id="Phobius"/>
    </source>
</evidence>
<dbReference type="EMBL" id="VDGI01000014">
    <property type="protein sequence ID" value="TQR19339.1"/>
    <property type="molecule type" value="Genomic_DNA"/>
</dbReference>
<keyword evidence="3 6" id="KW-0812">Transmembrane</keyword>
<keyword evidence="5 6" id="KW-0472">Membrane</keyword>
<protein>
    <submittedName>
        <fullName evidence="7">Tryptophan-rich sensory protein</fullName>
    </submittedName>
</protein>
<feature type="transmembrane region" description="Helical" evidence="6">
    <location>
        <begin position="103"/>
        <end position="123"/>
    </location>
</feature>
<evidence type="ECO:0000256" key="2">
    <source>
        <dbReference type="ARBA" id="ARBA00007524"/>
    </source>
</evidence>
<feature type="transmembrane region" description="Helical" evidence="6">
    <location>
        <begin position="193"/>
        <end position="211"/>
    </location>
</feature>